<accession>A0A815H1N9</accession>
<protein>
    <recommendedName>
        <fullName evidence="2">VLIG-type G domain-containing protein</fullName>
    </recommendedName>
</protein>
<evidence type="ECO:0000313" key="5">
    <source>
        <dbReference type="Proteomes" id="UP000663829"/>
    </source>
</evidence>
<gene>
    <name evidence="3" type="ORF">GPM918_LOCUS30767</name>
    <name evidence="4" type="ORF">SRO942_LOCUS31393</name>
</gene>
<dbReference type="InterPro" id="IPR052986">
    <property type="entry name" value="VLIG_GTPase"/>
</dbReference>
<evidence type="ECO:0000259" key="2">
    <source>
        <dbReference type="PROSITE" id="PS51717"/>
    </source>
</evidence>
<dbReference type="PROSITE" id="PS51717">
    <property type="entry name" value="G_VLIG"/>
    <property type="match status" value="1"/>
</dbReference>
<name>A0A815H1N9_9BILA</name>
<dbReference type="InterPro" id="IPR030383">
    <property type="entry name" value="G_VLIG_dom"/>
</dbReference>
<dbReference type="GO" id="GO:0005525">
    <property type="term" value="F:GTP binding"/>
    <property type="evidence" value="ECO:0007669"/>
    <property type="project" value="InterPro"/>
</dbReference>
<evidence type="ECO:0000256" key="1">
    <source>
        <dbReference type="SAM" id="Coils"/>
    </source>
</evidence>
<dbReference type="OrthoDB" id="1597724at2759"/>
<dbReference type="Gene3D" id="3.40.50.300">
    <property type="entry name" value="P-loop containing nucleotide triphosphate hydrolases"/>
    <property type="match status" value="1"/>
</dbReference>
<dbReference type="SUPFAM" id="SSF52540">
    <property type="entry name" value="P-loop containing nucleoside triphosphate hydrolases"/>
    <property type="match status" value="1"/>
</dbReference>
<reference evidence="3" key="1">
    <citation type="submission" date="2021-02" db="EMBL/GenBank/DDBJ databases">
        <authorList>
            <person name="Nowell W R."/>
        </authorList>
    </citation>
    <scope>NUCLEOTIDE SEQUENCE</scope>
</reference>
<dbReference type="Proteomes" id="UP000681722">
    <property type="component" value="Unassembled WGS sequence"/>
</dbReference>
<proteinExistence type="predicted"/>
<feature type="domain" description="VLIG-type G" evidence="2">
    <location>
        <begin position="650"/>
        <end position="758"/>
    </location>
</feature>
<dbReference type="PANTHER" id="PTHR14819:SF25">
    <property type="entry name" value="CHROMOSOME UNDETERMINED SCAFFOLD_52, WHOLE GENOME SHOTGUN SEQUENCE"/>
    <property type="match status" value="1"/>
</dbReference>
<dbReference type="PANTHER" id="PTHR14819">
    <property type="entry name" value="GTP-BINDING"/>
    <property type="match status" value="1"/>
</dbReference>
<dbReference type="EMBL" id="CAJOBC010062789">
    <property type="protein sequence ID" value="CAF4215683.1"/>
    <property type="molecule type" value="Genomic_DNA"/>
</dbReference>
<organism evidence="3 5">
    <name type="scientific">Didymodactylos carnosus</name>
    <dbReference type="NCBI Taxonomy" id="1234261"/>
    <lineage>
        <taxon>Eukaryota</taxon>
        <taxon>Metazoa</taxon>
        <taxon>Spiralia</taxon>
        <taxon>Gnathifera</taxon>
        <taxon>Rotifera</taxon>
        <taxon>Eurotatoria</taxon>
        <taxon>Bdelloidea</taxon>
        <taxon>Philodinida</taxon>
        <taxon>Philodinidae</taxon>
        <taxon>Didymodactylos</taxon>
    </lineage>
</organism>
<sequence>VTTQQCGKSKDVSFPVLNTEINRFLKNSIYTAIVPADYFEGRERDQLINWFKFLVSSSTLESDELDTCFSRIVDEPLTDINLLNEINQNKSLKAYIIDSLKRYHALNDVRNVLACLNVESEPDGSSESKKEFIQGFIDTVETITSNVLLVTTIESISYESQRYLSNFIKRNDLPVPLSYYIYDKFENKVHYKINFNLLAEILCLTDDRVLLQFGSASASGRGKSSMLLYLFRDKRKESLNIDDDEKLHSCCIDTLFAHDYDKHSYVIFDVHGTLVDNINRDLVNSIQHYASVQIIYVTELDLSTDFIPSAINGSTKPTIIAIFDSNYGKEIQANKLVDEFRSRHCTKKCSNVHWITLPTFQTTKRKNQTFDTTQRADRLRRTFESVLQKLESDIKQQPKFRSCFSIQSCFQSQVPKVIYFEIENRLQKLFGSLTSETPDLLLMVTPVSHLQAKIEHWKCYIKSDWKLPTREINDKIKILEKQLDSIESISEYTKFFIDLLNKHSYIELLITERYLEQWRSIYEPSLKAKTYTLKEKMSKYNGDIKRFEKLLFNNKQESNQESKQNQTNELKLLKVEYSKLQQQLKDINNKLINIDLTIGLFCDEILALYDFLQIKKSVIFDSYKESFEKISHRMAQLMYKGFALHILRECQQPVLMTVIGEQSSAKSSLLNSTFGCNFRVSAGRCTIGMYLSIVLWKQLTIIILDTEGLLSLEEAGSIFDNQMVSMATLSSQLVLLNTKGEVSATLQHLLGMSFYAKLQIGSAVKPKLQFVLRDQAGTQQHNRTNENDDTKCQNRTFVEQLAKLKENLYTDSQFLKVSIDDELEIKSNSIMLLTNAFNDDVNKDLNIKQTYRSQTFPTEIIELRKIIFEQLSDSVSKAEPVYTNIENTFNKLATNWEAIDKLGPNLLDCKTLHELAIMNEVRHFAYDIIAKKIDTLHQQGCEQMKDILDNLSETMASCNPNTFALITERYSNSLKVCGEKIASQAEYEFDMKTERSCYLPNIKQKVKQHIEPQIRSHKKNYCVKVLRIVYINYPKNASTKAVHKRLITKAQEAFNQRMGDDVNAVKKELDANYEELINELQGTLLSMREDKEKIIAKILYTYNMLLKSKVASTKKDDIYNRLESLEINDYQRGCDTLANVQKLMTENESQNSESKTYSFSRTFPFVKRTTNQTVSTTVWDKLKHDLRWFPNNTTSENNKQIFSDIISLVLPALDRDIRQLINEAKYSYPTTTMLLALIDYVNNAIKTDVIRKSYRKLNSHKFTNDCTLLGLKILIDEAIRIEEQNYNKESQTSLDESDILSETQKDISKSKYINHEYIQEEAYTRSIRQANGENILKYVFDINRYFIEIGLELTLPTLKNIVLNQIKEINQLISVMIRKANRIVQSDACDQRIQIVNKHIQEGISKVDERLKKFTLLDVLDVKIQDKQSFKSGFFTVLSFINSLQKEATDLTNYFKTKTLADCKVAIQLQLGCREKCPGCNVKCSVVGTHETVIVDYLPGECSCEKDDCQFKKSNQTVTREVVKHESNYHIGKAFHSWHQRISKNPSLKICYQVWTNSTVYVDDQHSVLSPRFYNIVHPEWYQDLTQKAETGPYRKETRMPEDQRRAWMTVRQCLINIYGMVDITYDEEFYPPNVDALPVDYTPTWHDTEIDWGQV</sequence>
<keyword evidence="1" id="KW-0175">Coiled coil</keyword>
<keyword evidence="5" id="KW-1185">Reference proteome</keyword>
<comment type="caution">
    <text evidence="3">The sequence shown here is derived from an EMBL/GenBank/DDBJ whole genome shotgun (WGS) entry which is preliminary data.</text>
</comment>
<dbReference type="Proteomes" id="UP000663829">
    <property type="component" value="Unassembled WGS sequence"/>
</dbReference>
<dbReference type="EMBL" id="CAJNOQ010014763">
    <property type="protein sequence ID" value="CAF1348090.1"/>
    <property type="molecule type" value="Genomic_DNA"/>
</dbReference>
<dbReference type="InterPro" id="IPR027417">
    <property type="entry name" value="P-loop_NTPase"/>
</dbReference>
<evidence type="ECO:0000313" key="4">
    <source>
        <dbReference type="EMBL" id="CAF4215683.1"/>
    </source>
</evidence>
<evidence type="ECO:0000313" key="3">
    <source>
        <dbReference type="EMBL" id="CAF1348090.1"/>
    </source>
</evidence>
<feature type="non-terminal residue" evidence="3">
    <location>
        <position position="1"/>
    </location>
</feature>
<feature type="coiled-coil region" evidence="1">
    <location>
        <begin position="563"/>
        <end position="597"/>
    </location>
</feature>